<comment type="caution">
    <text evidence="2">The sequence shown here is derived from an EMBL/GenBank/DDBJ whole genome shotgun (WGS) entry which is preliminary data.</text>
</comment>
<dbReference type="Proteomes" id="UP000823849">
    <property type="component" value="Unassembled WGS sequence"/>
</dbReference>
<feature type="domain" description="NodB homology" evidence="1">
    <location>
        <begin position="53"/>
        <end position="236"/>
    </location>
</feature>
<dbReference type="SUPFAM" id="SSF88713">
    <property type="entry name" value="Glycoside hydrolase/deacetylase"/>
    <property type="match status" value="1"/>
</dbReference>
<gene>
    <name evidence="2" type="ORF">H9705_03095</name>
</gene>
<name>A0A9D2SML0_9FIRM</name>
<proteinExistence type="predicted"/>
<dbReference type="CDD" id="cd10917">
    <property type="entry name" value="CE4_NodB_like_6s_7s"/>
    <property type="match status" value="1"/>
</dbReference>
<dbReference type="PANTHER" id="PTHR10587">
    <property type="entry name" value="GLYCOSYL TRANSFERASE-RELATED"/>
    <property type="match status" value="1"/>
</dbReference>
<evidence type="ECO:0000313" key="3">
    <source>
        <dbReference type="Proteomes" id="UP000823849"/>
    </source>
</evidence>
<dbReference type="InterPro" id="IPR011330">
    <property type="entry name" value="Glyco_hydro/deAcase_b/a-brl"/>
</dbReference>
<evidence type="ECO:0000313" key="2">
    <source>
        <dbReference type="EMBL" id="HJC14804.1"/>
    </source>
</evidence>
<dbReference type="InterPro" id="IPR050248">
    <property type="entry name" value="Polysacc_deacetylase_ArnD"/>
</dbReference>
<dbReference type="PROSITE" id="PS51677">
    <property type="entry name" value="NODB"/>
    <property type="match status" value="1"/>
</dbReference>
<sequence length="243" mass="27190">MRRGGWKGMFLLAVVLAAALSLCYRTAEERGLLKTGTELEEELPLCSVKTEEQKAVFTFEVTYETKQASELLNLLTQYGSSASFFVTGEWARANPELAAEILRLGNDVGFLGETCRDMSLLDRREAKEELEAGRELLQSLQTQAGVRQELLFRAPYGEISDELLRQARSAGFTVIGWETDSLDWKGYGTDAVVKLVLQKNQLKKGTIVRFHADAEHTPEAVERILQEMKKTGWQTASFSCLEG</sequence>
<dbReference type="AlphaFoldDB" id="A0A9D2SML0"/>
<dbReference type="GO" id="GO:0016020">
    <property type="term" value="C:membrane"/>
    <property type="evidence" value="ECO:0007669"/>
    <property type="project" value="TreeGrafter"/>
</dbReference>
<dbReference type="PANTHER" id="PTHR10587:SF128">
    <property type="entry name" value="POLYSACCHARIDE DEACETYLASE PDAB-RELATED"/>
    <property type="match status" value="1"/>
</dbReference>
<reference evidence="2" key="1">
    <citation type="journal article" date="2021" name="PeerJ">
        <title>Extensive microbial diversity within the chicken gut microbiome revealed by metagenomics and culture.</title>
        <authorList>
            <person name="Gilroy R."/>
            <person name="Ravi A."/>
            <person name="Getino M."/>
            <person name="Pursley I."/>
            <person name="Horton D.L."/>
            <person name="Alikhan N.F."/>
            <person name="Baker D."/>
            <person name="Gharbi K."/>
            <person name="Hall N."/>
            <person name="Watson M."/>
            <person name="Adriaenssens E.M."/>
            <person name="Foster-Nyarko E."/>
            <person name="Jarju S."/>
            <person name="Secka A."/>
            <person name="Antonio M."/>
            <person name="Oren A."/>
            <person name="Chaudhuri R.R."/>
            <person name="La Ragione R."/>
            <person name="Hildebrand F."/>
            <person name="Pallen M.J."/>
        </authorList>
    </citation>
    <scope>NUCLEOTIDE SEQUENCE</scope>
    <source>
        <strain evidence="2">CHK185-5351</strain>
    </source>
</reference>
<organism evidence="2 3">
    <name type="scientific">Candidatus Fusicatenibacter intestinigallinarum</name>
    <dbReference type="NCBI Taxonomy" id="2838598"/>
    <lineage>
        <taxon>Bacteria</taxon>
        <taxon>Bacillati</taxon>
        <taxon>Bacillota</taxon>
        <taxon>Clostridia</taxon>
        <taxon>Lachnospirales</taxon>
        <taxon>Lachnospiraceae</taxon>
        <taxon>Fusicatenibacter</taxon>
    </lineage>
</organism>
<accession>A0A9D2SML0</accession>
<dbReference type="GO" id="GO:0005975">
    <property type="term" value="P:carbohydrate metabolic process"/>
    <property type="evidence" value="ECO:0007669"/>
    <property type="project" value="InterPro"/>
</dbReference>
<dbReference type="InterPro" id="IPR002509">
    <property type="entry name" value="NODB_dom"/>
</dbReference>
<evidence type="ECO:0000259" key="1">
    <source>
        <dbReference type="PROSITE" id="PS51677"/>
    </source>
</evidence>
<reference evidence="2" key="2">
    <citation type="submission" date="2021-04" db="EMBL/GenBank/DDBJ databases">
        <authorList>
            <person name="Gilroy R."/>
        </authorList>
    </citation>
    <scope>NUCLEOTIDE SEQUENCE</scope>
    <source>
        <strain evidence="2">CHK185-5351</strain>
    </source>
</reference>
<dbReference type="Gene3D" id="3.20.20.370">
    <property type="entry name" value="Glycoside hydrolase/deacetylase"/>
    <property type="match status" value="1"/>
</dbReference>
<dbReference type="GO" id="GO:0016810">
    <property type="term" value="F:hydrolase activity, acting on carbon-nitrogen (but not peptide) bonds"/>
    <property type="evidence" value="ECO:0007669"/>
    <property type="project" value="InterPro"/>
</dbReference>
<dbReference type="Pfam" id="PF01522">
    <property type="entry name" value="Polysacc_deac_1"/>
    <property type="match status" value="1"/>
</dbReference>
<dbReference type="EMBL" id="DWWU01000013">
    <property type="protein sequence ID" value="HJC14804.1"/>
    <property type="molecule type" value="Genomic_DNA"/>
</dbReference>
<protein>
    <submittedName>
        <fullName evidence="2">Polysaccharide deacetylase family protein</fullName>
    </submittedName>
</protein>